<name>I4AG55_BERLS</name>
<dbReference type="Proteomes" id="UP000006054">
    <property type="component" value="Chromosome"/>
</dbReference>
<dbReference type="STRING" id="880071.Fleli_0464"/>
<accession>I4AG55</accession>
<evidence type="ECO:0008006" key="3">
    <source>
        <dbReference type="Google" id="ProtNLM"/>
    </source>
</evidence>
<dbReference type="InterPro" id="IPR009858">
    <property type="entry name" value="DUF1415"/>
</dbReference>
<evidence type="ECO:0000313" key="2">
    <source>
        <dbReference type="Proteomes" id="UP000006054"/>
    </source>
</evidence>
<dbReference type="EMBL" id="CP003345">
    <property type="protein sequence ID" value="AFM02940.1"/>
    <property type="molecule type" value="Genomic_DNA"/>
</dbReference>
<keyword evidence="2" id="KW-1185">Reference proteome</keyword>
<proteinExistence type="predicted"/>
<dbReference type="KEGG" id="fli:Fleli_0464"/>
<protein>
    <recommendedName>
        <fullName evidence="3">DUF1415 domain-containing protein</fullName>
    </recommendedName>
</protein>
<organism evidence="1 2">
    <name type="scientific">Bernardetia litoralis (strain ATCC 23117 / DSM 6794 / NBRC 15988 / NCIMB 1366 / Fx l1 / Sio-4)</name>
    <name type="common">Flexibacter litoralis</name>
    <dbReference type="NCBI Taxonomy" id="880071"/>
    <lineage>
        <taxon>Bacteria</taxon>
        <taxon>Pseudomonadati</taxon>
        <taxon>Bacteroidota</taxon>
        <taxon>Cytophagia</taxon>
        <taxon>Cytophagales</taxon>
        <taxon>Bernardetiaceae</taxon>
        <taxon>Bernardetia</taxon>
    </lineage>
</organism>
<dbReference type="Pfam" id="PF07209">
    <property type="entry name" value="DUF1415"/>
    <property type="match status" value="1"/>
</dbReference>
<sequence length="197" mass="23463">MNEIKDNTKKWFEEWILKLNLCPFAHSVYAKKQIRFEIEESENFEKCVQKAVSEITFLEENNDDKIQNYVDTTLLIFPNIFLDCDKNSNSEENILFNDFLDFVAVLDLFLEQNNLEDKFQVVAFHPNYIFEGEDINSKSHFTNRSPYPILHILREESVEKAIENYNQVESIPQKNIEKLEKMKDADFEWLKSFSVKE</sequence>
<dbReference type="eggNOG" id="COG3310">
    <property type="taxonomic scope" value="Bacteria"/>
</dbReference>
<dbReference type="OrthoDB" id="277390at2"/>
<dbReference type="RefSeq" id="WP_014796400.1">
    <property type="nucleotide sequence ID" value="NC_018018.1"/>
</dbReference>
<dbReference type="AlphaFoldDB" id="I4AG55"/>
<evidence type="ECO:0000313" key="1">
    <source>
        <dbReference type="EMBL" id="AFM02940.1"/>
    </source>
</evidence>
<dbReference type="HOGENOM" id="CLU_093792_0_0_10"/>
<gene>
    <name evidence="1" type="ordered locus">Fleli_0464</name>
</gene>
<reference evidence="2" key="1">
    <citation type="submission" date="2012-06" db="EMBL/GenBank/DDBJ databases">
        <title>The complete genome of Flexibacter litoralis DSM 6794.</title>
        <authorList>
            <person name="Lucas S."/>
            <person name="Copeland A."/>
            <person name="Lapidus A."/>
            <person name="Glavina del Rio T."/>
            <person name="Dalin E."/>
            <person name="Tice H."/>
            <person name="Bruce D."/>
            <person name="Goodwin L."/>
            <person name="Pitluck S."/>
            <person name="Peters L."/>
            <person name="Ovchinnikova G."/>
            <person name="Lu M."/>
            <person name="Kyrpides N."/>
            <person name="Mavromatis K."/>
            <person name="Ivanova N."/>
            <person name="Brettin T."/>
            <person name="Detter J.C."/>
            <person name="Han C."/>
            <person name="Larimer F."/>
            <person name="Land M."/>
            <person name="Hauser L."/>
            <person name="Markowitz V."/>
            <person name="Cheng J.-F."/>
            <person name="Hugenholtz P."/>
            <person name="Woyke T."/>
            <person name="Wu D."/>
            <person name="Spring S."/>
            <person name="Lang E."/>
            <person name="Kopitz M."/>
            <person name="Brambilla E."/>
            <person name="Klenk H.-P."/>
            <person name="Eisen J.A."/>
        </authorList>
    </citation>
    <scope>NUCLEOTIDE SEQUENCE [LARGE SCALE GENOMIC DNA]</scope>
    <source>
        <strain evidence="2">ATCC 23117 / DSM 6794 / NBRC 15988 / NCIMB 1366 / Sio-4</strain>
    </source>
</reference>